<sequence>MEFLPSLSLSLSLCDILLKIFHVEVNSSGTERDATWSLSGHGTGNSWLGDGDEEMSRLLMGKCRCDARCIKYRFQANGFEGNNGKAGGSELEEIIVPVSVKV</sequence>
<dbReference type="AlphaFoldDB" id="A0A5B7I4C2"/>
<dbReference type="EMBL" id="VSRR010044669">
    <property type="protein sequence ID" value="MPC76955.1"/>
    <property type="molecule type" value="Genomic_DNA"/>
</dbReference>
<name>A0A5B7I4C2_PORTR</name>
<gene>
    <name evidence="1" type="ORF">E2C01_071392</name>
</gene>
<proteinExistence type="predicted"/>
<evidence type="ECO:0000313" key="2">
    <source>
        <dbReference type="Proteomes" id="UP000324222"/>
    </source>
</evidence>
<reference evidence="1 2" key="1">
    <citation type="submission" date="2019-05" db="EMBL/GenBank/DDBJ databases">
        <title>Another draft genome of Portunus trituberculatus and its Hox gene families provides insights of decapod evolution.</title>
        <authorList>
            <person name="Jeong J.-H."/>
            <person name="Song I."/>
            <person name="Kim S."/>
            <person name="Choi T."/>
            <person name="Kim D."/>
            <person name="Ryu S."/>
            <person name="Kim W."/>
        </authorList>
    </citation>
    <scope>NUCLEOTIDE SEQUENCE [LARGE SCALE GENOMIC DNA]</scope>
    <source>
        <tissue evidence="1">Muscle</tissue>
    </source>
</reference>
<accession>A0A5B7I4C2</accession>
<organism evidence="1 2">
    <name type="scientific">Portunus trituberculatus</name>
    <name type="common">Swimming crab</name>
    <name type="synonym">Neptunus trituberculatus</name>
    <dbReference type="NCBI Taxonomy" id="210409"/>
    <lineage>
        <taxon>Eukaryota</taxon>
        <taxon>Metazoa</taxon>
        <taxon>Ecdysozoa</taxon>
        <taxon>Arthropoda</taxon>
        <taxon>Crustacea</taxon>
        <taxon>Multicrustacea</taxon>
        <taxon>Malacostraca</taxon>
        <taxon>Eumalacostraca</taxon>
        <taxon>Eucarida</taxon>
        <taxon>Decapoda</taxon>
        <taxon>Pleocyemata</taxon>
        <taxon>Brachyura</taxon>
        <taxon>Eubrachyura</taxon>
        <taxon>Portunoidea</taxon>
        <taxon>Portunidae</taxon>
        <taxon>Portuninae</taxon>
        <taxon>Portunus</taxon>
    </lineage>
</organism>
<dbReference type="Proteomes" id="UP000324222">
    <property type="component" value="Unassembled WGS sequence"/>
</dbReference>
<keyword evidence="2" id="KW-1185">Reference proteome</keyword>
<evidence type="ECO:0000313" key="1">
    <source>
        <dbReference type="EMBL" id="MPC76955.1"/>
    </source>
</evidence>
<comment type="caution">
    <text evidence="1">The sequence shown here is derived from an EMBL/GenBank/DDBJ whole genome shotgun (WGS) entry which is preliminary data.</text>
</comment>
<protein>
    <submittedName>
        <fullName evidence="1">Uncharacterized protein</fullName>
    </submittedName>
</protein>